<proteinExistence type="predicted"/>
<name>A0A5C5TV97_9GAMM</name>
<dbReference type="AlphaFoldDB" id="A0A5C5TV97"/>
<dbReference type="EMBL" id="VOHK01000013">
    <property type="protein sequence ID" value="TWT17120.1"/>
    <property type="molecule type" value="Genomic_DNA"/>
</dbReference>
<evidence type="ECO:0000313" key="1">
    <source>
        <dbReference type="EMBL" id="TWT17120.1"/>
    </source>
</evidence>
<sequence length="118" mass="13100">MIDSEELHATLRKALEDTSQVFTGHVQDADAYIAQGKDHLLAHVLDPPVLAVAVPNDHARSCKVTIDRLEGYALANSESYWLLYCPEDRLFWLAWGSDPLNLSLSGFSGTDALEVWLC</sequence>
<comment type="caution">
    <text evidence="1">The sequence shown here is derived from an EMBL/GenBank/DDBJ whole genome shotgun (WGS) entry which is preliminary data.</text>
</comment>
<reference evidence="1 2" key="1">
    <citation type="journal article" date="2008" name="Int. J. Syst. Evol. Microbiol.">
        <title>Luteimonas marina sp. nov., isolated from seawater.</title>
        <authorList>
            <person name="Baik K.S."/>
            <person name="Park S.C."/>
            <person name="Kim M.S."/>
            <person name="Kim E.M."/>
            <person name="Park C."/>
            <person name="Chun J."/>
            <person name="Seong C.N."/>
        </authorList>
    </citation>
    <scope>NUCLEOTIDE SEQUENCE [LARGE SCALE GENOMIC DNA]</scope>
    <source>
        <strain evidence="1 2">FR1330</strain>
    </source>
</reference>
<gene>
    <name evidence="1" type="ORF">FQY83_17435</name>
</gene>
<organism evidence="1 2">
    <name type="scientific">Luteimonas marina</name>
    <dbReference type="NCBI Taxonomy" id="488485"/>
    <lineage>
        <taxon>Bacteria</taxon>
        <taxon>Pseudomonadati</taxon>
        <taxon>Pseudomonadota</taxon>
        <taxon>Gammaproteobacteria</taxon>
        <taxon>Lysobacterales</taxon>
        <taxon>Lysobacteraceae</taxon>
        <taxon>Luteimonas</taxon>
    </lineage>
</organism>
<evidence type="ECO:0000313" key="2">
    <source>
        <dbReference type="Proteomes" id="UP000319980"/>
    </source>
</evidence>
<protein>
    <submittedName>
        <fullName evidence="1">Uncharacterized protein</fullName>
    </submittedName>
</protein>
<keyword evidence="2" id="KW-1185">Reference proteome</keyword>
<dbReference type="Proteomes" id="UP000319980">
    <property type="component" value="Unassembled WGS sequence"/>
</dbReference>
<accession>A0A5C5TV97</accession>
<dbReference type="RefSeq" id="WP_146389490.1">
    <property type="nucleotide sequence ID" value="NZ_VOHK01000013.1"/>
</dbReference>